<accession>A0A1V8S9A5</accession>
<dbReference type="SUPFAM" id="SSF53335">
    <property type="entry name" value="S-adenosyl-L-methionine-dependent methyltransferases"/>
    <property type="match status" value="1"/>
</dbReference>
<organism evidence="6 7">
    <name type="scientific">Cryoendolithus antarcticus</name>
    <dbReference type="NCBI Taxonomy" id="1507870"/>
    <lineage>
        <taxon>Eukaryota</taxon>
        <taxon>Fungi</taxon>
        <taxon>Dikarya</taxon>
        <taxon>Ascomycota</taxon>
        <taxon>Pezizomycotina</taxon>
        <taxon>Dothideomycetes</taxon>
        <taxon>Dothideomycetidae</taxon>
        <taxon>Cladosporiales</taxon>
        <taxon>Cladosporiaceae</taxon>
        <taxon>Cryoendolithus</taxon>
    </lineage>
</organism>
<name>A0A1V8S9A5_9PEZI</name>
<dbReference type="Proteomes" id="UP000192596">
    <property type="component" value="Unassembled WGS sequence"/>
</dbReference>
<comment type="pathway">
    <text evidence="1">Secondary metabolite biosynthesis.</text>
</comment>
<evidence type="ECO:0000256" key="2">
    <source>
        <dbReference type="ARBA" id="ARBA00022679"/>
    </source>
</evidence>
<dbReference type="InterPro" id="IPR029063">
    <property type="entry name" value="SAM-dependent_MTases_sf"/>
</dbReference>
<dbReference type="InParanoid" id="A0A1V8S9A5"/>
<comment type="caution">
    <text evidence="6">The sequence shown here is derived from an EMBL/GenBank/DDBJ whole genome shotgun (WGS) entry which is preliminary data.</text>
</comment>
<keyword evidence="7" id="KW-1185">Reference proteome</keyword>
<sequence>MDVTAVPHNAAANEPDSQRFQREVGEISAGTRHLFETYSHIPPDEVTKHITTVRDKAWAIHPYPCIGRWRFLDLGLGLHRCYPDVLARLKTGGQTFLDLGCAFAQDIRRLAADGVDSTKLYACDLRLDFLDLGYELFRDKESLKATFFEADVFAEGGPLDQYEGHFDIIQASSFFHLFDREHQKRVAHRVVKLLKPQKGSLLLGRQMGSWEPTESPWRNGYGKHFRHNEASWQELWNEVGEEAGGVKFEVKASLRERPGEVGLLAGPWLVYTVERL</sequence>
<gene>
    <name evidence="6" type="ORF">B0A48_18232</name>
</gene>
<dbReference type="PANTHER" id="PTHR35897:SF1">
    <property type="entry name" value="METHYLTRANSFERASE AUSD"/>
    <property type="match status" value="1"/>
</dbReference>
<evidence type="ECO:0000256" key="4">
    <source>
        <dbReference type="ARBA" id="ARBA00038314"/>
    </source>
</evidence>
<comment type="similarity">
    <text evidence="4">Belongs to the class I-like SAM-binding methyltransferase superfamily.</text>
</comment>
<reference evidence="7" key="1">
    <citation type="submission" date="2017-03" db="EMBL/GenBank/DDBJ databases">
        <title>Genomes of endolithic fungi from Antarctica.</title>
        <authorList>
            <person name="Coleine C."/>
            <person name="Masonjones S."/>
            <person name="Stajich J.E."/>
        </authorList>
    </citation>
    <scope>NUCLEOTIDE SEQUENCE [LARGE SCALE GENOMIC DNA]</scope>
    <source>
        <strain evidence="7">CCFEE 5527</strain>
    </source>
</reference>
<feature type="domain" description="Methyltransferase" evidence="5">
    <location>
        <begin position="97"/>
        <end position="196"/>
    </location>
</feature>
<evidence type="ECO:0000259" key="5">
    <source>
        <dbReference type="Pfam" id="PF13649"/>
    </source>
</evidence>
<dbReference type="STRING" id="1507870.A0A1V8S9A5"/>
<evidence type="ECO:0000313" key="6">
    <source>
        <dbReference type="EMBL" id="OQN95633.1"/>
    </source>
</evidence>
<dbReference type="CDD" id="cd02440">
    <property type="entry name" value="AdoMet_MTases"/>
    <property type="match status" value="1"/>
</dbReference>
<keyword evidence="2" id="KW-0808">Transferase</keyword>
<keyword evidence="3" id="KW-0949">S-adenosyl-L-methionine</keyword>
<dbReference type="OrthoDB" id="2094832at2759"/>
<protein>
    <recommendedName>
        <fullName evidence="5">Methyltransferase domain-containing protein</fullName>
    </recommendedName>
</protein>
<dbReference type="PANTHER" id="PTHR35897">
    <property type="entry name" value="METHYLTRANSFERASE AUSD"/>
    <property type="match status" value="1"/>
</dbReference>
<dbReference type="EMBL" id="NAJO01000083">
    <property type="protein sequence ID" value="OQN95633.1"/>
    <property type="molecule type" value="Genomic_DNA"/>
</dbReference>
<evidence type="ECO:0000256" key="1">
    <source>
        <dbReference type="ARBA" id="ARBA00005179"/>
    </source>
</evidence>
<dbReference type="AlphaFoldDB" id="A0A1V8S9A5"/>
<dbReference type="Gene3D" id="3.40.50.150">
    <property type="entry name" value="Vaccinia Virus protein VP39"/>
    <property type="match status" value="1"/>
</dbReference>
<dbReference type="InterPro" id="IPR041698">
    <property type="entry name" value="Methyltransf_25"/>
</dbReference>
<proteinExistence type="inferred from homology"/>
<dbReference type="InterPro" id="IPR051654">
    <property type="entry name" value="Meroterpenoid_MTases"/>
</dbReference>
<dbReference type="Pfam" id="PF13649">
    <property type="entry name" value="Methyltransf_25"/>
    <property type="match status" value="1"/>
</dbReference>
<dbReference type="GO" id="GO:0016740">
    <property type="term" value="F:transferase activity"/>
    <property type="evidence" value="ECO:0007669"/>
    <property type="project" value="UniProtKB-KW"/>
</dbReference>
<evidence type="ECO:0000256" key="3">
    <source>
        <dbReference type="ARBA" id="ARBA00022691"/>
    </source>
</evidence>
<evidence type="ECO:0000313" key="7">
    <source>
        <dbReference type="Proteomes" id="UP000192596"/>
    </source>
</evidence>